<evidence type="ECO:0000256" key="1">
    <source>
        <dbReference type="ARBA" id="ARBA00010838"/>
    </source>
</evidence>
<dbReference type="SUPFAM" id="SSF51445">
    <property type="entry name" value="(Trans)glycosidases"/>
    <property type="match status" value="1"/>
</dbReference>
<evidence type="ECO:0000256" key="4">
    <source>
        <dbReference type="ARBA" id="ARBA00022801"/>
    </source>
</evidence>
<protein>
    <submittedName>
        <fullName evidence="9">Myrosinase 1</fullName>
    </submittedName>
</protein>
<keyword evidence="10" id="KW-1185">Reference proteome</keyword>
<proteinExistence type="inferred from homology"/>
<dbReference type="Gene3D" id="3.20.20.80">
    <property type="entry name" value="Glycosidases"/>
    <property type="match status" value="1"/>
</dbReference>
<evidence type="ECO:0000256" key="2">
    <source>
        <dbReference type="ARBA" id="ARBA00011738"/>
    </source>
</evidence>
<keyword evidence="5" id="KW-0325">Glycoprotein</keyword>
<evidence type="ECO:0000256" key="8">
    <source>
        <dbReference type="SAM" id="SignalP"/>
    </source>
</evidence>
<keyword evidence="4" id="KW-0378">Hydrolase</keyword>
<reference evidence="9" key="1">
    <citation type="submission" date="2022-07" db="EMBL/GenBank/DDBJ databases">
        <authorList>
            <person name="Trinca V."/>
            <person name="Uliana J.V.C."/>
            <person name="Torres T.T."/>
            <person name="Ward R.J."/>
            <person name="Monesi N."/>
        </authorList>
    </citation>
    <scope>NUCLEOTIDE SEQUENCE</scope>
    <source>
        <strain evidence="9">HSMRA1968</strain>
        <tissue evidence="9">Whole embryos</tissue>
    </source>
</reference>
<dbReference type="PANTHER" id="PTHR10353:SF36">
    <property type="entry name" value="LP05116P"/>
    <property type="match status" value="1"/>
</dbReference>
<dbReference type="PROSITE" id="PS00653">
    <property type="entry name" value="GLYCOSYL_HYDROL_F1_2"/>
    <property type="match status" value="1"/>
</dbReference>
<evidence type="ECO:0000256" key="7">
    <source>
        <dbReference type="RuleBase" id="RU003690"/>
    </source>
</evidence>
<dbReference type="InterPro" id="IPR033132">
    <property type="entry name" value="GH_1_N_CS"/>
</dbReference>
<keyword evidence="3 8" id="KW-0732">Signal</keyword>
<dbReference type="OrthoDB" id="65569at2759"/>
<evidence type="ECO:0000313" key="10">
    <source>
        <dbReference type="Proteomes" id="UP001151699"/>
    </source>
</evidence>
<dbReference type="PRINTS" id="PR00131">
    <property type="entry name" value="GLHYDRLASE1"/>
</dbReference>
<dbReference type="InterPro" id="IPR017853">
    <property type="entry name" value="GH"/>
</dbReference>
<keyword evidence="6" id="KW-0326">Glycosidase</keyword>
<evidence type="ECO:0000256" key="6">
    <source>
        <dbReference type="ARBA" id="ARBA00023295"/>
    </source>
</evidence>
<dbReference type="InterPro" id="IPR001360">
    <property type="entry name" value="Glyco_hydro_1"/>
</dbReference>
<dbReference type="Pfam" id="PF00232">
    <property type="entry name" value="Glyco_hydro_1"/>
    <property type="match status" value="1"/>
</dbReference>
<name>A0A9Q0MV89_9DIPT</name>
<feature type="signal peptide" evidence="8">
    <location>
        <begin position="1"/>
        <end position="19"/>
    </location>
</feature>
<feature type="chain" id="PRO_5040116174" evidence="8">
    <location>
        <begin position="20"/>
        <end position="488"/>
    </location>
</feature>
<comment type="caution">
    <text evidence="9">The sequence shown here is derived from an EMBL/GenBank/DDBJ whole genome shotgun (WGS) entry which is preliminary data.</text>
</comment>
<dbReference type="GO" id="GO:0005975">
    <property type="term" value="P:carbohydrate metabolic process"/>
    <property type="evidence" value="ECO:0007669"/>
    <property type="project" value="InterPro"/>
</dbReference>
<dbReference type="EMBL" id="WJQU01000003">
    <property type="protein sequence ID" value="KAJ6637734.1"/>
    <property type="molecule type" value="Genomic_DNA"/>
</dbReference>
<feature type="non-terminal residue" evidence="9">
    <location>
        <position position="1"/>
    </location>
</feature>
<dbReference type="Proteomes" id="UP001151699">
    <property type="component" value="Chromosome X"/>
</dbReference>
<dbReference type="AlphaFoldDB" id="A0A9Q0MV89"/>
<comment type="similarity">
    <text evidence="1 7">Belongs to the glycosyl hydrolase 1 family.</text>
</comment>
<evidence type="ECO:0000256" key="3">
    <source>
        <dbReference type="ARBA" id="ARBA00022729"/>
    </source>
</evidence>
<organism evidence="9 10">
    <name type="scientific">Pseudolycoriella hygida</name>
    <dbReference type="NCBI Taxonomy" id="35572"/>
    <lineage>
        <taxon>Eukaryota</taxon>
        <taxon>Metazoa</taxon>
        <taxon>Ecdysozoa</taxon>
        <taxon>Arthropoda</taxon>
        <taxon>Hexapoda</taxon>
        <taxon>Insecta</taxon>
        <taxon>Pterygota</taxon>
        <taxon>Neoptera</taxon>
        <taxon>Endopterygota</taxon>
        <taxon>Diptera</taxon>
        <taxon>Nematocera</taxon>
        <taxon>Sciaroidea</taxon>
        <taxon>Sciaridae</taxon>
        <taxon>Pseudolycoriella</taxon>
    </lineage>
</organism>
<evidence type="ECO:0000313" key="9">
    <source>
        <dbReference type="EMBL" id="KAJ6637734.1"/>
    </source>
</evidence>
<dbReference type="GO" id="GO:0008422">
    <property type="term" value="F:beta-glucosidase activity"/>
    <property type="evidence" value="ECO:0007669"/>
    <property type="project" value="TreeGrafter"/>
</dbReference>
<sequence length="488" mass="55374">MKVQITAAFLVAVFCLSKGQRTFPPEFMFGSASASYQVEGGWDADGKGPSIWDELTHKTPELVYNSENGDIACNSYEKYREDVQLLKAANMDFYRFSISWSRVMSKGDTATINEPGLQYYDNLINELIANGIEPMITMYHWDLPQALQEIGGMTNPLIVKYFEEYADLLLSRYKDRVKYWSTFNEPIIICQHGYGNPDRAPFVYASGVGNYLCSHHLLLAHGKIYDLFHGKHKTEGNKLGIVISCGFSFPLDPNNPDDVAAAERALQFSCGLYGHPIFSRTGGYPPLVVESIAELSKAEGRVWSRLPYMSAEVRDSLRGKADYYGLNYYSSSYATPTVGVRGEPSFWSDQFVSASHNETWPRAKSGWLYNVPEGLRGMLNWIKDQYDNPEVIITENGWSDEPEEMEDTGRIEYYRGHLKAILDAIDDGVNITGHTTWSLLDNFEWMMGYSERFGVHYVDFDDPERPRTPKASVEFLRNVITSRTVPDN</sequence>
<dbReference type="PANTHER" id="PTHR10353">
    <property type="entry name" value="GLYCOSYL HYDROLASE"/>
    <property type="match status" value="1"/>
</dbReference>
<accession>A0A9Q0MV89</accession>
<evidence type="ECO:0000256" key="5">
    <source>
        <dbReference type="ARBA" id="ARBA00023180"/>
    </source>
</evidence>
<dbReference type="FunFam" id="3.20.20.80:FF:000013">
    <property type="entry name" value="lactase-phlorizin hydrolase"/>
    <property type="match status" value="1"/>
</dbReference>
<comment type="subunit">
    <text evidence="2">Homodimer.</text>
</comment>
<gene>
    <name evidence="9" type="primary">MYRO1_1</name>
    <name evidence="9" type="ORF">Bhyg_10465</name>
</gene>